<keyword evidence="6" id="KW-1185">Reference proteome</keyword>
<evidence type="ECO:0000256" key="3">
    <source>
        <dbReference type="ARBA" id="ARBA00022679"/>
    </source>
</evidence>
<feature type="domain" description="Glycosyltransferase subfamily 4-like N-terminal" evidence="4">
    <location>
        <begin position="229"/>
        <end position="407"/>
    </location>
</feature>
<proteinExistence type="predicted"/>
<dbReference type="SUPFAM" id="SSF53756">
    <property type="entry name" value="UDP-Glycosyltransferase/glycogen phosphorylase"/>
    <property type="match status" value="1"/>
</dbReference>
<gene>
    <name evidence="5" type="ORF">GCM10009867_22270</name>
</gene>
<accession>A0ABN3UPM1</accession>
<sequence>MADRTTRAGGVDTLRNLGILVVMLRRHAQDDPARLAVQGMRRMPPRVRRPVARALARAARPAAASPLQALGSYLADRPEDARRVLRDLPASTLGGSRIASELAVQLDLDVPPGAGAVLRSRALWRRGDLTAAIALLEAAPGRAARRQAQRLASELATMRPGYAVPVRWSSSSHVDASPVTDRGDRTDPGDFTIAAPAGGVAPRHTGGERSGAPRALHLLTNSLPWTQSGYALRSHSILRAQAGLGIGVRAVTRLGYPVNVGLPWASSSDVVDGVPYHRLLPRRMSATSEGRLEQTAELLRFHVEQFAPTVLHTTTHFPNALVARAVAGAAGLPWVYEARGQLEKTWLASRPADQRDEGAASERFRLWHAKETEVAVAADHVVVLSEVMRDDLVQRGVQPSRITVVPNAVDAGLLEGRTTPREGRRALGLPEEGRWVGTVSSLVDYEGLDVLLHAVRRLRDEGLDVRCAIAGDGISRPSLQQLVTTLGLDDVVVMPGRVSRAEAARWHRALDVFVVPRRDTLVCRTVTPLKPIEAMAAGRPVVASDLPALAEIVAGPGSGLLATPDDAGALAGRLHGLLEDDSLWQQLAAGGREFAATRTWQAMAARYHDIYETLGSRP</sequence>
<dbReference type="EMBL" id="BAAARN010000001">
    <property type="protein sequence ID" value="GAA2736825.1"/>
    <property type="molecule type" value="Genomic_DNA"/>
</dbReference>
<keyword evidence="2" id="KW-0328">Glycosyltransferase</keyword>
<name>A0ABN3UPM1_9MICO</name>
<dbReference type="InterPro" id="IPR028098">
    <property type="entry name" value="Glyco_trans_4-like_N"/>
</dbReference>
<dbReference type="CDD" id="cd03801">
    <property type="entry name" value="GT4_PimA-like"/>
    <property type="match status" value="1"/>
</dbReference>
<organism evidence="5 6">
    <name type="scientific">Pedococcus aerophilus</name>
    <dbReference type="NCBI Taxonomy" id="436356"/>
    <lineage>
        <taxon>Bacteria</taxon>
        <taxon>Bacillati</taxon>
        <taxon>Actinomycetota</taxon>
        <taxon>Actinomycetes</taxon>
        <taxon>Micrococcales</taxon>
        <taxon>Intrasporangiaceae</taxon>
        <taxon>Pedococcus</taxon>
    </lineage>
</organism>
<keyword evidence="3" id="KW-0808">Transferase</keyword>
<dbReference type="InterPro" id="IPR050194">
    <property type="entry name" value="Glycosyltransferase_grp1"/>
</dbReference>
<dbReference type="Gene3D" id="3.40.50.2000">
    <property type="entry name" value="Glycogen Phosphorylase B"/>
    <property type="match status" value="2"/>
</dbReference>
<evidence type="ECO:0000313" key="5">
    <source>
        <dbReference type="EMBL" id="GAA2736825.1"/>
    </source>
</evidence>
<evidence type="ECO:0000313" key="6">
    <source>
        <dbReference type="Proteomes" id="UP001501326"/>
    </source>
</evidence>
<comment type="caution">
    <text evidence="5">The sequence shown here is derived from an EMBL/GenBank/DDBJ whole genome shotgun (WGS) entry which is preliminary data.</text>
</comment>
<dbReference type="Pfam" id="PF13579">
    <property type="entry name" value="Glyco_trans_4_4"/>
    <property type="match status" value="1"/>
</dbReference>
<reference evidence="5 6" key="1">
    <citation type="journal article" date="2019" name="Int. J. Syst. Evol. Microbiol.">
        <title>The Global Catalogue of Microorganisms (GCM) 10K type strain sequencing project: providing services to taxonomists for standard genome sequencing and annotation.</title>
        <authorList>
            <consortium name="The Broad Institute Genomics Platform"/>
            <consortium name="The Broad Institute Genome Sequencing Center for Infectious Disease"/>
            <person name="Wu L."/>
            <person name="Ma J."/>
        </authorList>
    </citation>
    <scope>NUCLEOTIDE SEQUENCE [LARGE SCALE GENOMIC DNA]</scope>
    <source>
        <strain evidence="5 6">JCM 16378</strain>
    </source>
</reference>
<dbReference type="RefSeq" id="WP_344193137.1">
    <property type="nucleotide sequence ID" value="NZ_BAAARN010000001.1"/>
</dbReference>
<evidence type="ECO:0000259" key="4">
    <source>
        <dbReference type="Pfam" id="PF13579"/>
    </source>
</evidence>
<dbReference type="Pfam" id="PF13692">
    <property type="entry name" value="Glyco_trans_1_4"/>
    <property type="match status" value="1"/>
</dbReference>
<protein>
    <recommendedName>
        <fullName evidence="1">D-inositol 3-phosphate glycosyltransferase</fullName>
    </recommendedName>
</protein>
<dbReference type="PANTHER" id="PTHR45947:SF3">
    <property type="entry name" value="SULFOQUINOVOSYL TRANSFERASE SQD2"/>
    <property type="match status" value="1"/>
</dbReference>
<dbReference type="Proteomes" id="UP001501326">
    <property type="component" value="Unassembled WGS sequence"/>
</dbReference>
<dbReference type="PANTHER" id="PTHR45947">
    <property type="entry name" value="SULFOQUINOVOSYL TRANSFERASE SQD2"/>
    <property type="match status" value="1"/>
</dbReference>
<evidence type="ECO:0000256" key="2">
    <source>
        <dbReference type="ARBA" id="ARBA00022676"/>
    </source>
</evidence>
<evidence type="ECO:0000256" key="1">
    <source>
        <dbReference type="ARBA" id="ARBA00021292"/>
    </source>
</evidence>